<comment type="caution">
    <text evidence="8">The sequence shown here is derived from an EMBL/GenBank/DDBJ whole genome shotgun (WGS) entry which is preliminary data.</text>
</comment>
<keyword evidence="4 7" id="KW-1133">Transmembrane helix</keyword>
<evidence type="ECO:0000256" key="5">
    <source>
        <dbReference type="ARBA" id="ARBA00023136"/>
    </source>
</evidence>
<keyword evidence="5 7" id="KW-0472">Membrane</keyword>
<organism evidence="8 9">
    <name type="scientific">Sphingobium yanoikuyae</name>
    <name type="common">Sphingomonas yanoikuyae</name>
    <dbReference type="NCBI Taxonomy" id="13690"/>
    <lineage>
        <taxon>Bacteria</taxon>
        <taxon>Pseudomonadati</taxon>
        <taxon>Pseudomonadota</taxon>
        <taxon>Alphaproteobacteria</taxon>
        <taxon>Sphingomonadales</taxon>
        <taxon>Sphingomonadaceae</taxon>
        <taxon>Sphingobium</taxon>
    </lineage>
</organism>
<dbReference type="AlphaFoldDB" id="A0AA42WVR5"/>
<dbReference type="InterPro" id="IPR042217">
    <property type="entry name" value="T4SS_VirB10/TrbI"/>
</dbReference>
<sequence length="424" mass="45454">MMSSVENSSKPGDKVEDQVAIDKHDDIAPSNVSKGKNSEALALRAASPPAMRLSRKAIGLLAAVSCICIAGTLIYALRPKTIDGVENIPVSHGRIKAETIVSAPDDYSKIPKLGVPLTDAPGQPLLEAQQQPSLTNPGRSPPSDERLTARQHERERQRSMREAALSSRLFLASAPTVARAKEPDGVLPAEARTPQDPRVEAESQPLQSRTTDTNRRTFLAPVAIAEASTQRVANSASPYVVQAGNVIPAALITGIRSDLPGLITAQVTENVYDSPSGQILLIPQGSRLIGEYDSATAAGQQRILIAWDRLIFPDSRSILLDRLQGADQSGRSGLQDGVDNHWAGLLGAAFISTLLNVGTEVMADDDGSLVRALRYGTQDSISQAGRQTIGRQLTIPPTLTIRPGHPLRVMVKRDIILEPWEGQK</sequence>
<comment type="subcellular location">
    <subcellularLocation>
        <location evidence="1">Membrane</location>
        <topology evidence="1">Single-pass membrane protein</topology>
    </subcellularLocation>
</comment>
<feature type="compositionally biased region" description="Polar residues" evidence="6">
    <location>
        <begin position="129"/>
        <end position="138"/>
    </location>
</feature>
<evidence type="ECO:0000313" key="9">
    <source>
        <dbReference type="Proteomes" id="UP001162318"/>
    </source>
</evidence>
<accession>A0AA42WVR5</accession>
<proteinExistence type="inferred from homology"/>
<dbReference type="Pfam" id="PF03743">
    <property type="entry name" value="TrbI"/>
    <property type="match status" value="1"/>
</dbReference>
<evidence type="ECO:0000256" key="3">
    <source>
        <dbReference type="ARBA" id="ARBA00022692"/>
    </source>
</evidence>
<evidence type="ECO:0000256" key="7">
    <source>
        <dbReference type="SAM" id="Phobius"/>
    </source>
</evidence>
<evidence type="ECO:0000313" key="8">
    <source>
        <dbReference type="EMBL" id="MDH2132684.1"/>
    </source>
</evidence>
<reference evidence="8" key="1">
    <citation type="submission" date="2022-09" db="EMBL/GenBank/DDBJ databases">
        <title>Intensive care unit water sources are persistently colonized with multi-drug resistant bacteria and are the site of extensive horizontal gene transfer of antibiotic resistance genes.</title>
        <authorList>
            <person name="Diorio-Toth L."/>
        </authorList>
    </citation>
    <scope>NUCLEOTIDE SEQUENCE</scope>
    <source>
        <strain evidence="8">GD03659</strain>
    </source>
</reference>
<dbReference type="InterPro" id="IPR005498">
    <property type="entry name" value="T4SS_VirB10/TraB/TrbI"/>
</dbReference>
<feature type="region of interest" description="Disordered" evidence="6">
    <location>
        <begin position="129"/>
        <end position="162"/>
    </location>
</feature>
<keyword evidence="3 7" id="KW-0812">Transmembrane</keyword>
<dbReference type="GO" id="GO:0016020">
    <property type="term" value="C:membrane"/>
    <property type="evidence" value="ECO:0007669"/>
    <property type="project" value="UniProtKB-SubCell"/>
</dbReference>
<dbReference type="RefSeq" id="WP_279730704.1">
    <property type="nucleotide sequence ID" value="NZ_JAOCKX010000023.1"/>
</dbReference>
<evidence type="ECO:0000256" key="4">
    <source>
        <dbReference type="ARBA" id="ARBA00022989"/>
    </source>
</evidence>
<feature type="compositionally biased region" description="Basic and acidic residues" evidence="6">
    <location>
        <begin position="142"/>
        <end position="161"/>
    </location>
</feature>
<gene>
    <name evidence="8" type="ORF">N5J77_16280</name>
</gene>
<dbReference type="Gene3D" id="2.40.128.260">
    <property type="entry name" value="Type IV secretion system, VirB10/TraB/TrbI"/>
    <property type="match status" value="1"/>
</dbReference>
<comment type="similarity">
    <text evidence="2">Belongs to the TrbI/VirB10 family.</text>
</comment>
<evidence type="ECO:0000256" key="6">
    <source>
        <dbReference type="SAM" id="MobiDB-lite"/>
    </source>
</evidence>
<feature type="region of interest" description="Disordered" evidence="6">
    <location>
        <begin position="1"/>
        <end position="34"/>
    </location>
</feature>
<evidence type="ECO:0000256" key="1">
    <source>
        <dbReference type="ARBA" id="ARBA00004167"/>
    </source>
</evidence>
<evidence type="ECO:0000256" key="2">
    <source>
        <dbReference type="ARBA" id="ARBA00010265"/>
    </source>
</evidence>
<feature type="compositionally biased region" description="Basic and acidic residues" evidence="6">
    <location>
        <begin position="11"/>
        <end position="27"/>
    </location>
</feature>
<feature type="compositionally biased region" description="Polar residues" evidence="6">
    <location>
        <begin position="1"/>
        <end position="10"/>
    </location>
</feature>
<dbReference type="CDD" id="cd16429">
    <property type="entry name" value="VirB10"/>
    <property type="match status" value="1"/>
</dbReference>
<dbReference type="EMBL" id="JAOCKX010000023">
    <property type="protein sequence ID" value="MDH2132684.1"/>
    <property type="molecule type" value="Genomic_DNA"/>
</dbReference>
<dbReference type="Proteomes" id="UP001162318">
    <property type="component" value="Unassembled WGS sequence"/>
</dbReference>
<name>A0AA42WVR5_SPHYA</name>
<feature type="transmembrane region" description="Helical" evidence="7">
    <location>
        <begin position="57"/>
        <end position="77"/>
    </location>
</feature>
<protein>
    <submittedName>
        <fullName evidence="8">Type IV secretion system protein VirB10</fullName>
    </submittedName>
</protein>
<feature type="region of interest" description="Disordered" evidence="6">
    <location>
        <begin position="179"/>
        <end position="211"/>
    </location>
</feature>